<proteinExistence type="predicted"/>
<protein>
    <submittedName>
        <fullName evidence="4">Phosphoribosyltransferase family protein</fullName>
    </submittedName>
</protein>
<evidence type="ECO:0000259" key="3">
    <source>
        <dbReference type="Pfam" id="PF15609"/>
    </source>
</evidence>
<dbReference type="CDD" id="cd06223">
    <property type="entry name" value="PRTases_typeI"/>
    <property type="match status" value="1"/>
</dbReference>
<keyword evidence="5" id="KW-1185">Reference proteome</keyword>
<dbReference type="Pfam" id="PF15609">
    <property type="entry name" value="PRTase_2"/>
    <property type="match status" value="1"/>
</dbReference>
<accession>A0ABV9FU33</accession>
<feature type="domain" description="Orotate phosphoribosyltransferase-like" evidence="3">
    <location>
        <begin position="34"/>
        <end position="225"/>
    </location>
</feature>
<name>A0ABV9FU33_9NOCA</name>
<sequence length="457" mass="48764">MTRAAAEPWATREFGIDLRHDDSATGHLVPELVVPGLRRNPRRAHLLVSTVLGKHLPTEPRVVLDAGDRLGERVLRALGIDPAAPGPEVDAVVLGFAETATGLGHCVAARIGARCYLHSTRRDVPGADTLAGFEEGHSHATSHLLQPTSASLFTGTAPLVLVDDEISTGATAVDAIRALHAHHPRARYVVASLVDMRTDEHRADCDLAAAELGVEIDYVSLATGTTVLPDGLLDRVVGLEDPALNPVADARGSVDRVEVAWPATVPDGGRHGFLHTDTPAFERAVADAADALAPRLDPSRPVIVVGHEELMYLPLRLAAALGARGIASRFQTTTRSPAYVRDEPGYPLRRGFTFPAPEPDDSAARYLYNAQWPSDEPQHAQWPSDEPQQTQWASPEPTDVPRAQILLVVDGPADTPLLHVDGGLLDVLAAAGSDVLLAVVPSTDPETLRESRGTTYP</sequence>
<dbReference type="RefSeq" id="WP_378416008.1">
    <property type="nucleotide sequence ID" value="NZ_JBHSFO010000003.1"/>
</dbReference>
<dbReference type="Pfam" id="PF12500">
    <property type="entry name" value="TRSP"/>
    <property type="match status" value="1"/>
</dbReference>
<dbReference type="Proteomes" id="UP001595914">
    <property type="component" value="Unassembled WGS sequence"/>
</dbReference>
<dbReference type="InterPro" id="IPR022537">
    <property type="entry name" value="TRSP_dom"/>
</dbReference>
<evidence type="ECO:0000259" key="2">
    <source>
        <dbReference type="Pfam" id="PF12500"/>
    </source>
</evidence>
<dbReference type="InterPro" id="IPR041688">
    <property type="entry name" value="PRTase_2"/>
</dbReference>
<gene>
    <name evidence="4" type="ORF">ACFO6S_08735</name>
</gene>
<dbReference type="Gene3D" id="3.40.50.2020">
    <property type="match status" value="1"/>
</dbReference>
<dbReference type="InterPro" id="IPR029057">
    <property type="entry name" value="PRTase-like"/>
</dbReference>
<dbReference type="EMBL" id="JBHSFO010000003">
    <property type="protein sequence ID" value="MFC4603764.1"/>
    <property type="molecule type" value="Genomic_DNA"/>
</dbReference>
<comment type="caution">
    <text evidence="4">The sequence shown here is derived from an EMBL/GenBank/DDBJ whole genome shotgun (WGS) entry which is preliminary data.</text>
</comment>
<dbReference type="GO" id="GO:0016757">
    <property type="term" value="F:glycosyltransferase activity"/>
    <property type="evidence" value="ECO:0007669"/>
    <property type="project" value="UniProtKB-KW"/>
</dbReference>
<keyword evidence="4" id="KW-0808">Transferase</keyword>
<feature type="domain" description="TRSP" evidence="2">
    <location>
        <begin position="267"/>
        <end position="416"/>
    </location>
</feature>
<evidence type="ECO:0000313" key="4">
    <source>
        <dbReference type="EMBL" id="MFC4603764.1"/>
    </source>
</evidence>
<evidence type="ECO:0000313" key="5">
    <source>
        <dbReference type="Proteomes" id="UP001595914"/>
    </source>
</evidence>
<feature type="region of interest" description="Disordered" evidence="1">
    <location>
        <begin position="374"/>
        <end position="397"/>
    </location>
</feature>
<dbReference type="SUPFAM" id="SSF53271">
    <property type="entry name" value="PRTase-like"/>
    <property type="match status" value="1"/>
</dbReference>
<evidence type="ECO:0000256" key="1">
    <source>
        <dbReference type="SAM" id="MobiDB-lite"/>
    </source>
</evidence>
<dbReference type="InterPro" id="IPR000836">
    <property type="entry name" value="PRTase_dom"/>
</dbReference>
<organism evidence="4 5">
    <name type="scientific">Rhodococcus kronopolitis</name>
    <dbReference type="NCBI Taxonomy" id="1460226"/>
    <lineage>
        <taxon>Bacteria</taxon>
        <taxon>Bacillati</taxon>
        <taxon>Actinomycetota</taxon>
        <taxon>Actinomycetes</taxon>
        <taxon>Mycobacteriales</taxon>
        <taxon>Nocardiaceae</taxon>
        <taxon>Rhodococcus</taxon>
    </lineage>
</organism>
<keyword evidence="4" id="KW-0328">Glycosyltransferase</keyword>
<reference evidence="5" key="1">
    <citation type="journal article" date="2019" name="Int. J. Syst. Evol. Microbiol.">
        <title>The Global Catalogue of Microorganisms (GCM) 10K type strain sequencing project: providing services to taxonomists for standard genome sequencing and annotation.</title>
        <authorList>
            <consortium name="The Broad Institute Genomics Platform"/>
            <consortium name="The Broad Institute Genome Sequencing Center for Infectious Disease"/>
            <person name="Wu L."/>
            <person name="Ma J."/>
        </authorList>
    </citation>
    <scope>NUCLEOTIDE SEQUENCE [LARGE SCALE GENOMIC DNA]</scope>
    <source>
        <strain evidence="5">CCUG 54520</strain>
    </source>
</reference>